<dbReference type="OrthoDB" id="9760084at2"/>
<dbReference type="Gene3D" id="1.10.1400.10">
    <property type="match status" value="1"/>
</dbReference>
<feature type="signal peptide" evidence="7">
    <location>
        <begin position="1"/>
        <end position="25"/>
    </location>
</feature>
<dbReference type="InterPro" id="IPR043146">
    <property type="entry name" value="Penicillin_amidase_N_B-knob"/>
</dbReference>
<dbReference type="EMBL" id="RKHR01000007">
    <property type="protein sequence ID" value="ROR98781.1"/>
    <property type="molecule type" value="Genomic_DNA"/>
</dbReference>
<dbReference type="Proteomes" id="UP000275394">
    <property type="component" value="Unassembled WGS sequence"/>
</dbReference>
<dbReference type="GO" id="GO:0017000">
    <property type="term" value="P:antibiotic biosynthetic process"/>
    <property type="evidence" value="ECO:0007669"/>
    <property type="project" value="InterPro"/>
</dbReference>
<protein>
    <submittedName>
        <fullName evidence="9">Acyl-homoserine-lactone acylase</fullName>
    </submittedName>
</protein>
<sequence length="822" mass="89135">MTITKTPTTRFLPGAIAIAIAIALAGCGSDGSNSPSNTPENNTPSDNTSDDNSTPSTDTALIEYTSYGVPHISASNIRSLYYGQGYAHAQENMCTLAKEIIGVRAELAKTFGAGYKDSNVNADFATQALGIYPNAEKAVKTLDEQDAETLTGYVNGFNQAVADKNGVYPSPCSGDNAYPIPTVTVTDLYAYHLKLALFASGSALASQVATATLPAPQQVTSLSSFNTELNEITKNNQELGSNGWALGKDKTESGHGMLLSNPHFPWSGSLRFVENQLTIDGELNVTGVSFVGVPGVLIGFNDNIAWTHTVSQSKRFTAYHLTLKDGDPTQYKYDDEYRQMSSQEYTVQVLQADGSLQPQTRTLYSSHYGPIIGWKDGAQTYRDANQGNENMVKQWLAMNRASNLAEFEQAFADYQGIPWVNTMAADKSGTAYFIDGSRTANLLPQVDMTVKQLLSTPPQTDEAVAMQYSWQEGRGQLILDGSNSMFEWVDTGTTPVEGVVPFEKAPRLTRSDYVFNANSSPWLTNLDAPIEDFSIVYGPADSIRSPRTRMNAVLLQEASANGVSGADGKFNLEELKSVVTGERGMSSELLKDELSERCSAVNKVVVDGTTIDITTACQLLSEWDGLYRNDSVGAPIFREFLKSYYKVGERWLSADLFETPFDPANPVATPSGLKLIDDTTLVDEDPALIALGKAVQTLQAANIALDTPLKEVQYAIKGEERIAIPGGGGLEGVFNINSSGSLPVTNSNYVIRSGASWVMALEFTEDGPKADAFLTYSQSHDPESPHYADQTRLFSRGEWRPVIFTKEAIANDLVDSITLTTH</sequence>
<organism evidence="9 10">
    <name type="scientific">Sinobacterium caligoides</name>
    <dbReference type="NCBI Taxonomy" id="933926"/>
    <lineage>
        <taxon>Bacteria</taxon>
        <taxon>Pseudomonadati</taxon>
        <taxon>Pseudomonadota</taxon>
        <taxon>Gammaproteobacteria</taxon>
        <taxon>Cellvibrionales</taxon>
        <taxon>Spongiibacteraceae</taxon>
        <taxon>Sinobacterium</taxon>
    </lineage>
</organism>
<dbReference type="InterPro" id="IPR043147">
    <property type="entry name" value="Penicillin_amidase_A-knob"/>
</dbReference>
<dbReference type="InterPro" id="IPR001711">
    <property type="entry name" value="PLipase_C_Pinositol-sp_Y"/>
</dbReference>
<reference evidence="9 10" key="1">
    <citation type="submission" date="2018-11" db="EMBL/GenBank/DDBJ databases">
        <title>Genomic Encyclopedia of Type Strains, Phase IV (KMG-IV): sequencing the most valuable type-strain genomes for metagenomic binning, comparative biology and taxonomic classification.</title>
        <authorList>
            <person name="Goeker M."/>
        </authorList>
    </citation>
    <scope>NUCLEOTIDE SEQUENCE [LARGE SCALE GENOMIC DNA]</scope>
    <source>
        <strain evidence="9 10">DSM 100316</strain>
    </source>
</reference>
<name>A0A3N2DGC3_9GAMM</name>
<dbReference type="PANTHER" id="PTHR34218">
    <property type="entry name" value="PEPTIDASE S45 PENICILLIN AMIDASE"/>
    <property type="match status" value="1"/>
</dbReference>
<evidence type="ECO:0000256" key="6">
    <source>
        <dbReference type="SAM" id="MobiDB-lite"/>
    </source>
</evidence>
<dbReference type="GO" id="GO:0035556">
    <property type="term" value="P:intracellular signal transduction"/>
    <property type="evidence" value="ECO:0007669"/>
    <property type="project" value="InterPro"/>
</dbReference>
<dbReference type="PIRSF" id="PIRSF001227">
    <property type="entry name" value="Pen_acylase"/>
    <property type="match status" value="1"/>
</dbReference>
<evidence type="ECO:0000256" key="1">
    <source>
        <dbReference type="ARBA" id="ARBA00006586"/>
    </source>
</evidence>
<dbReference type="PROSITE" id="PS51257">
    <property type="entry name" value="PROKAR_LIPOPROTEIN"/>
    <property type="match status" value="1"/>
</dbReference>
<keyword evidence="10" id="KW-1185">Reference proteome</keyword>
<evidence type="ECO:0000256" key="4">
    <source>
        <dbReference type="ARBA" id="ARBA00023145"/>
    </source>
</evidence>
<evidence type="ECO:0000313" key="9">
    <source>
        <dbReference type="EMBL" id="ROR98781.1"/>
    </source>
</evidence>
<dbReference type="PANTHER" id="PTHR34218:SF3">
    <property type="entry name" value="ACYL-HOMOSERINE LACTONE ACYLASE PVDQ"/>
    <property type="match status" value="1"/>
</dbReference>
<dbReference type="Gene3D" id="1.10.439.10">
    <property type="entry name" value="Penicillin Amidohydrolase, domain 1"/>
    <property type="match status" value="1"/>
</dbReference>
<proteinExistence type="inferred from homology"/>
<evidence type="ECO:0000256" key="7">
    <source>
        <dbReference type="SAM" id="SignalP"/>
    </source>
</evidence>
<dbReference type="InterPro" id="IPR002692">
    <property type="entry name" value="S45"/>
</dbReference>
<evidence type="ECO:0000259" key="8">
    <source>
        <dbReference type="PROSITE" id="PS50008"/>
    </source>
</evidence>
<dbReference type="AlphaFoldDB" id="A0A3N2DGC3"/>
<dbReference type="GO" id="GO:0006629">
    <property type="term" value="P:lipid metabolic process"/>
    <property type="evidence" value="ECO:0007669"/>
    <property type="project" value="InterPro"/>
</dbReference>
<dbReference type="Pfam" id="PF01804">
    <property type="entry name" value="Penicil_amidase"/>
    <property type="match status" value="1"/>
</dbReference>
<feature type="chain" id="PRO_5018100881" evidence="7">
    <location>
        <begin position="26"/>
        <end position="822"/>
    </location>
</feature>
<keyword evidence="2 7" id="KW-0732">Signal</keyword>
<dbReference type="Gene3D" id="3.60.20.10">
    <property type="entry name" value="Glutamine Phosphoribosylpyrophosphate, subunit 1, domain 1"/>
    <property type="match status" value="1"/>
</dbReference>
<dbReference type="Gene3D" id="2.30.120.10">
    <property type="match status" value="1"/>
</dbReference>
<feature type="active site" description="Nucleophile" evidence="5">
    <location>
        <position position="241"/>
    </location>
</feature>
<evidence type="ECO:0000256" key="3">
    <source>
        <dbReference type="ARBA" id="ARBA00022801"/>
    </source>
</evidence>
<keyword evidence="4" id="KW-0865">Zymogen</keyword>
<dbReference type="GO" id="GO:0004435">
    <property type="term" value="F:phosphatidylinositol-4,5-bisphosphate phospholipase C activity"/>
    <property type="evidence" value="ECO:0007669"/>
    <property type="project" value="InterPro"/>
</dbReference>
<dbReference type="SUPFAM" id="SSF56235">
    <property type="entry name" value="N-terminal nucleophile aminohydrolases (Ntn hydrolases)"/>
    <property type="match status" value="1"/>
</dbReference>
<dbReference type="RefSeq" id="WP_123713830.1">
    <property type="nucleotide sequence ID" value="NZ_RKHR01000007.1"/>
</dbReference>
<evidence type="ECO:0000256" key="2">
    <source>
        <dbReference type="ARBA" id="ARBA00022729"/>
    </source>
</evidence>
<dbReference type="GO" id="GO:0016811">
    <property type="term" value="F:hydrolase activity, acting on carbon-nitrogen (but not peptide) bonds, in linear amides"/>
    <property type="evidence" value="ECO:0007669"/>
    <property type="project" value="InterPro"/>
</dbReference>
<keyword evidence="3" id="KW-0378">Hydrolase</keyword>
<dbReference type="InterPro" id="IPR023343">
    <property type="entry name" value="Penicillin_amidase_dom1"/>
</dbReference>
<feature type="compositionally biased region" description="Low complexity" evidence="6">
    <location>
        <begin position="32"/>
        <end position="58"/>
    </location>
</feature>
<feature type="region of interest" description="Disordered" evidence="6">
    <location>
        <begin position="30"/>
        <end position="58"/>
    </location>
</feature>
<dbReference type="InterPro" id="IPR029055">
    <property type="entry name" value="Ntn_hydrolases_N"/>
</dbReference>
<dbReference type="PROSITE" id="PS50008">
    <property type="entry name" value="PIPLC_Y_DOMAIN"/>
    <property type="match status" value="1"/>
</dbReference>
<evidence type="ECO:0000313" key="10">
    <source>
        <dbReference type="Proteomes" id="UP000275394"/>
    </source>
</evidence>
<feature type="domain" description="PI-PLC Y-box" evidence="8">
    <location>
        <begin position="356"/>
        <end position="379"/>
    </location>
</feature>
<comment type="caution">
    <text evidence="9">The sequence shown here is derived from an EMBL/GenBank/DDBJ whole genome shotgun (WGS) entry which is preliminary data.</text>
</comment>
<dbReference type="InterPro" id="IPR014395">
    <property type="entry name" value="Pen/GL7ACA/AHL_acylase"/>
</dbReference>
<comment type="similarity">
    <text evidence="1">Belongs to the peptidase S45 family.</text>
</comment>
<accession>A0A3N2DGC3</accession>
<gene>
    <name evidence="9" type="ORF">EDC56_3520</name>
</gene>
<evidence type="ECO:0000256" key="5">
    <source>
        <dbReference type="PIRSR" id="PIRSR001227-1"/>
    </source>
</evidence>